<feature type="transmembrane region" description="Helical" evidence="2">
    <location>
        <begin position="166"/>
        <end position="183"/>
    </location>
</feature>
<reference evidence="3 4" key="1">
    <citation type="submission" date="2024-04" db="EMBL/GenBank/DDBJ databases">
        <title>Polymorphospora sp. isolated from Baiyangdian Lake in Xiong'an New Area.</title>
        <authorList>
            <person name="Zhang X."/>
            <person name="Liu J."/>
        </authorList>
    </citation>
    <scope>NUCLEOTIDE SEQUENCE [LARGE SCALE GENOMIC DNA]</scope>
    <source>
        <strain evidence="3 4">2-325</strain>
    </source>
</reference>
<proteinExistence type="predicted"/>
<dbReference type="RefSeq" id="WP_375736932.1">
    <property type="nucleotide sequence ID" value="NZ_JBCGDC010000193.1"/>
</dbReference>
<evidence type="ECO:0000313" key="4">
    <source>
        <dbReference type="Proteomes" id="UP001582793"/>
    </source>
</evidence>
<dbReference type="EMBL" id="JBCGDC010000193">
    <property type="protein sequence ID" value="MFB6398041.1"/>
    <property type="molecule type" value="Genomic_DNA"/>
</dbReference>
<sequence length="410" mass="44538">MRFRRSAAFVDADTAAAHAAARREAAAAEVERMRLMAQLDRERQDAAAEQARRRAIAEDEERQRRAAVRRRERAESSDRRRKARAAFAAKVRPALPLLLINGGAAYAQAAYAFSEIAPATWTVPPRLAFALAFALALESIAVYVQWHAHDALMLKAHATAASLRKAAWLIAAVVAAINYAHFADGIKPTAAAVAFALLSLLSPWLWGLHTRRAQHMQLLAEDSNLIDDAGVEFSPKRRRAFPIRSRMAERWSIEHNERDPRKAWEGYNTERAARRAAAGTNRTRAAWHALTGKPTPTPALRPVAVTGPAPAAEPAPEPVVVDQPTPVEPVAPAPVEPVVVERVTPRSLTAAQRVTAAHDAEPAATHERIADLARVSVSTVKRHRPRTGTGSPSGPNPAETPAYSGHLKAA</sequence>
<accession>A0ABV5D419</accession>
<feature type="transmembrane region" description="Helical" evidence="2">
    <location>
        <begin position="189"/>
        <end position="208"/>
    </location>
</feature>
<dbReference type="Proteomes" id="UP001582793">
    <property type="component" value="Unassembled WGS sequence"/>
</dbReference>
<keyword evidence="2" id="KW-0812">Transmembrane</keyword>
<feature type="transmembrane region" description="Helical" evidence="2">
    <location>
        <begin position="126"/>
        <end position="146"/>
    </location>
</feature>
<feature type="region of interest" description="Disordered" evidence="1">
    <location>
        <begin position="47"/>
        <end position="79"/>
    </location>
</feature>
<protein>
    <recommendedName>
        <fullName evidence="5">DUF2637 domain-containing protein</fullName>
    </recommendedName>
</protein>
<evidence type="ECO:0000313" key="3">
    <source>
        <dbReference type="EMBL" id="MFB6398041.1"/>
    </source>
</evidence>
<feature type="region of interest" description="Disordered" evidence="1">
    <location>
        <begin position="355"/>
        <end position="410"/>
    </location>
</feature>
<keyword evidence="2" id="KW-0472">Membrane</keyword>
<feature type="transmembrane region" description="Helical" evidence="2">
    <location>
        <begin position="94"/>
        <end position="114"/>
    </location>
</feature>
<keyword evidence="2" id="KW-1133">Transmembrane helix</keyword>
<evidence type="ECO:0000256" key="1">
    <source>
        <dbReference type="SAM" id="MobiDB-lite"/>
    </source>
</evidence>
<gene>
    <name evidence="3" type="ORF">AAFH96_33940</name>
</gene>
<organism evidence="3 4">
    <name type="scientific">Polymorphospora lycopeni</name>
    <dbReference type="NCBI Taxonomy" id="3140240"/>
    <lineage>
        <taxon>Bacteria</taxon>
        <taxon>Bacillati</taxon>
        <taxon>Actinomycetota</taxon>
        <taxon>Actinomycetes</taxon>
        <taxon>Micromonosporales</taxon>
        <taxon>Micromonosporaceae</taxon>
        <taxon>Polymorphospora</taxon>
    </lineage>
</organism>
<comment type="caution">
    <text evidence="3">The sequence shown here is derived from an EMBL/GenBank/DDBJ whole genome shotgun (WGS) entry which is preliminary data.</text>
</comment>
<evidence type="ECO:0008006" key="5">
    <source>
        <dbReference type="Google" id="ProtNLM"/>
    </source>
</evidence>
<evidence type="ECO:0000256" key="2">
    <source>
        <dbReference type="SAM" id="Phobius"/>
    </source>
</evidence>
<name>A0ABV5D419_9ACTN</name>
<feature type="compositionally biased region" description="Basic and acidic residues" evidence="1">
    <location>
        <begin position="356"/>
        <end position="371"/>
    </location>
</feature>
<feature type="region of interest" description="Disordered" evidence="1">
    <location>
        <begin position="290"/>
        <end position="317"/>
    </location>
</feature>
<feature type="compositionally biased region" description="Basic and acidic residues" evidence="1">
    <location>
        <begin position="47"/>
        <end position="64"/>
    </location>
</feature>
<keyword evidence="4" id="KW-1185">Reference proteome</keyword>